<comment type="caution">
    <text evidence="1">The sequence shown here is derived from an EMBL/GenBank/DDBJ whole genome shotgun (WGS) entry which is preliminary data.</text>
</comment>
<keyword evidence="2" id="KW-1185">Reference proteome</keyword>
<evidence type="ECO:0000313" key="1">
    <source>
        <dbReference type="EMBL" id="MDR6241864.1"/>
    </source>
</evidence>
<protein>
    <submittedName>
        <fullName evidence="1">Uncharacterized protein</fullName>
    </submittedName>
</protein>
<proteinExistence type="predicted"/>
<accession>A0AAE3XUD9</accession>
<dbReference type="AlphaFoldDB" id="A0AAE3XUD9"/>
<dbReference type="Proteomes" id="UP001185092">
    <property type="component" value="Unassembled WGS sequence"/>
</dbReference>
<sequence length="63" mass="7439">MDGIDEMSLSYFIRAHEINEKDKEGLLAILDFNRGPNRILTLDQYRFYKEKLNSLEENSDTLD</sequence>
<reference evidence="1" key="1">
    <citation type="submission" date="2023-07" db="EMBL/GenBank/DDBJ databases">
        <title>Genomic Encyclopedia of Type Strains, Phase IV (KMG-IV): sequencing the most valuable type-strain genomes for metagenomic binning, comparative biology and taxonomic classification.</title>
        <authorList>
            <person name="Goeker M."/>
        </authorList>
    </citation>
    <scope>NUCLEOTIDE SEQUENCE</scope>
    <source>
        <strain evidence="1">DSM 26174</strain>
    </source>
</reference>
<organism evidence="1 2">
    <name type="scientific">Aureibacter tunicatorum</name>
    <dbReference type="NCBI Taxonomy" id="866807"/>
    <lineage>
        <taxon>Bacteria</taxon>
        <taxon>Pseudomonadati</taxon>
        <taxon>Bacteroidota</taxon>
        <taxon>Cytophagia</taxon>
        <taxon>Cytophagales</taxon>
        <taxon>Persicobacteraceae</taxon>
        <taxon>Aureibacter</taxon>
    </lineage>
</organism>
<evidence type="ECO:0000313" key="2">
    <source>
        <dbReference type="Proteomes" id="UP001185092"/>
    </source>
</evidence>
<gene>
    <name evidence="1" type="ORF">HNQ88_004951</name>
</gene>
<dbReference type="EMBL" id="JAVDQD010000012">
    <property type="protein sequence ID" value="MDR6241864.1"/>
    <property type="molecule type" value="Genomic_DNA"/>
</dbReference>
<name>A0AAE3XUD9_9BACT</name>